<dbReference type="PROSITE" id="PS50156">
    <property type="entry name" value="SSD"/>
    <property type="match status" value="1"/>
</dbReference>
<feature type="transmembrane region" description="Helical" evidence="6">
    <location>
        <begin position="443"/>
        <end position="460"/>
    </location>
</feature>
<evidence type="ECO:0000256" key="5">
    <source>
        <dbReference type="ARBA" id="ARBA00023136"/>
    </source>
</evidence>
<keyword evidence="3 6" id="KW-0812">Transmembrane</keyword>
<dbReference type="PANTHER" id="PTHR33406:SF13">
    <property type="entry name" value="MEMBRANE PROTEIN YDFJ"/>
    <property type="match status" value="1"/>
</dbReference>
<dbReference type="Pfam" id="PF13847">
    <property type="entry name" value="Methyltransf_31"/>
    <property type="match status" value="1"/>
</dbReference>
<dbReference type="GO" id="GO:0016746">
    <property type="term" value="F:acyltransferase activity"/>
    <property type="evidence" value="ECO:0007669"/>
    <property type="project" value="InterPro"/>
</dbReference>
<feature type="transmembrane region" description="Helical" evidence="6">
    <location>
        <begin position="321"/>
        <end position="339"/>
    </location>
</feature>
<dbReference type="SUPFAM" id="SSF53335">
    <property type="entry name" value="S-adenosyl-L-methionine-dependent methyltransferases"/>
    <property type="match status" value="1"/>
</dbReference>
<feature type="transmembrane region" description="Helical" evidence="6">
    <location>
        <begin position="295"/>
        <end position="315"/>
    </location>
</feature>
<dbReference type="PANTHER" id="PTHR33406">
    <property type="entry name" value="MEMBRANE PROTEIN MJ1562-RELATED"/>
    <property type="match status" value="1"/>
</dbReference>
<feature type="transmembrane region" description="Helical" evidence="6">
    <location>
        <begin position="829"/>
        <end position="853"/>
    </location>
</feature>
<dbReference type="InterPro" id="IPR000731">
    <property type="entry name" value="SSD"/>
</dbReference>
<dbReference type="InterPro" id="IPR050545">
    <property type="entry name" value="Mycobact_MmpL"/>
</dbReference>
<proteinExistence type="predicted"/>
<dbReference type="Proteomes" id="UP000614216">
    <property type="component" value="Unassembled WGS sequence"/>
</dbReference>
<comment type="subcellular location">
    <subcellularLocation>
        <location evidence="1">Cell membrane</location>
        <topology evidence="1">Multi-pass membrane protein</topology>
    </subcellularLocation>
</comment>
<feature type="transmembrane region" description="Helical" evidence="6">
    <location>
        <begin position="269"/>
        <end position="288"/>
    </location>
</feature>
<feature type="transmembrane region" description="Helical" evidence="6">
    <location>
        <begin position="691"/>
        <end position="713"/>
    </location>
</feature>
<dbReference type="InterPro" id="IPR025714">
    <property type="entry name" value="Methyltranfer_dom"/>
</dbReference>
<evidence type="ECO:0000256" key="2">
    <source>
        <dbReference type="ARBA" id="ARBA00022475"/>
    </source>
</evidence>
<evidence type="ECO:0000256" key="3">
    <source>
        <dbReference type="ARBA" id="ARBA00022692"/>
    </source>
</evidence>
<feature type="transmembrane region" description="Helical" evidence="6">
    <location>
        <begin position="761"/>
        <end position="780"/>
    </location>
</feature>
<dbReference type="EMBL" id="JAEUGD010000031">
    <property type="protein sequence ID" value="MBL6446518.1"/>
    <property type="molecule type" value="Genomic_DNA"/>
</dbReference>
<keyword evidence="5 6" id="KW-0472">Membrane</keyword>
<dbReference type="SMART" id="SM00563">
    <property type="entry name" value="PlsC"/>
    <property type="match status" value="1"/>
</dbReference>
<keyword evidence="9" id="KW-1185">Reference proteome</keyword>
<keyword evidence="4 6" id="KW-1133">Transmembrane helix</keyword>
<dbReference type="CDD" id="cd02440">
    <property type="entry name" value="AdoMet_MTases"/>
    <property type="match status" value="1"/>
</dbReference>
<accession>A0A937FWW1</accession>
<gene>
    <name evidence="8" type="ORF">JMN32_09370</name>
</gene>
<protein>
    <submittedName>
        <fullName evidence="8">MMPL family transporter</fullName>
    </submittedName>
</protein>
<feature type="transmembrane region" description="Helical" evidence="6">
    <location>
        <begin position="719"/>
        <end position="740"/>
    </location>
</feature>
<reference evidence="8" key="1">
    <citation type="submission" date="2021-01" db="EMBL/GenBank/DDBJ databases">
        <title>Fulvivirga kasyanovii gen. nov., sp nov., a novel member of the phylum Bacteroidetes isolated from seawater in a mussel farm.</title>
        <authorList>
            <person name="Zhao L.-H."/>
            <person name="Wang Z.-J."/>
        </authorList>
    </citation>
    <scope>NUCLEOTIDE SEQUENCE</scope>
    <source>
        <strain evidence="8">29W222</strain>
    </source>
</reference>
<dbReference type="CDD" id="cd07989">
    <property type="entry name" value="LPLAT_AGPAT-like"/>
    <property type="match status" value="1"/>
</dbReference>
<evidence type="ECO:0000259" key="7">
    <source>
        <dbReference type="PROSITE" id="PS50156"/>
    </source>
</evidence>
<evidence type="ECO:0000256" key="1">
    <source>
        <dbReference type="ARBA" id="ARBA00004651"/>
    </source>
</evidence>
<feature type="transmembrane region" description="Helical" evidence="6">
    <location>
        <begin position="667"/>
        <end position="684"/>
    </location>
</feature>
<dbReference type="Gene3D" id="3.40.50.150">
    <property type="entry name" value="Vaccinia Virus protein VP39"/>
    <property type="match status" value="1"/>
</dbReference>
<feature type="domain" description="SSD" evidence="7">
    <location>
        <begin position="687"/>
        <end position="811"/>
    </location>
</feature>
<comment type="caution">
    <text evidence="8">The sequence shown here is derived from an EMBL/GenBank/DDBJ whole genome shotgun (WGS) entry which is preliminary data.</text>
</comment>
<dbReference type="GO" id="GO:0005886">
    <property type="term" value="C:plasma membrane"/>
    <property type="evidence" value="ECO:0007669"/>
    <property type="project" value="UniProtKB-SubCell"/>
</dbReference>
<feature type="transmembrane region" description="Helical" evidence="6">
    <location>
        <begin position="865"/>
        <end position="883"/>
    </location>
</feature>
<dbReference type="Pfam" id="PF03176">
    <property type="entry name" value="MMPL"/>
    <property type="match status" value="2"/>
</dbReference>
<evidence type="ECO:0000313" key="9">
    <source>
        <dbReference type="Proteomes" id="UP000614216"/>
    </source>
</evidence>
<dbReference type="SUPFAM" id="SSF82866">
    <property type="entry name" value="Multidrug efflux transporter AcrB transmembrane domain"/>
    <property type="match status" value="2"/>
</dbReference>
<keyword evidence="2" id="KW-1003">Cell membrane</keyword>
<feature type="transmembrane region" description="Helical" evidence="6">
    <location>
        <begin position="387"/>
        <end position="406"/>
    </location>
</feature>
<evidence type="ECO:0000256" key="6">
    <source>
        <dbReference type="SAM" id="Phobius"/>
    </source>
</evidence>
<dbReference type="Gene3D" id="1.20.1640.10">
    <property type="entry name" value="Multidrug efflux transporter AcrB transmembrane domain"/>
    <property type="match status" value="2"/>
</dbReference>
<dbReference type="RefSeq" id="WP_202856053.1">
    <property type="nucleotide sequence ID" value="NZ_JAEUGD010000031.1"/>
</dbReference>
<evidence type="ECO:0000256" key="4">
    <source>
        <dbReference type="ARBA" id="ARBA00022989"/>
    </source>
</evidence>
<feature type="transmembrane region" description="Helical" evidence="6">
    <location>
        <begin position="786"/>
        <end position="808"/>
    </location>
</feature>
<dbReference type="Pfam" id="PF01553">
    <property type="entry name" value="Acyltransferase"/>
    <property type="match status" value="1"/>
</dbReference>
<dbReference type="InterPro" id="IPR002123">
    <property type="entry name" value="Plipid/glycerol_acylTrfase"/>
</dbReference>
<dbReference type="SUPFAM" id="SSF69593">
    <property type="entry name" value="Glycerol-3-phosphate (1)-acyltransferase"/>
    <property type="match status" value="1"/>
</dbReference>
<dbReference type="InterPro" id="IPR004869">
    <property type="entry name" value="MMPL_dom"/>
</dbReference>
<name>A0A937FWW1_9BACT</name>
<organism evidence="8 9">
    <name type="scientific">Fulvivirga marina</name>
    <dbReference type="NCBI Taxonomy" id="2494733"/>
    <lineage>
        <taxon>Bacteria</taxon>
        <taxon>Pseudomonadati</taxon>
        <taxon>Bacteroidota</taxon>
        <taxon>Cytophagia</taxon>
        <taxon>Cytophagales</taxon>
        <taxon>Fulvivirgaceae</taxon>
        <taxon>Fulvivirga</taxon>
    </lineage>
</organism>
<dbReference type="InterPro" id="IPR029063">
    <property type="entry name" value="SAM-dependent_MTases_sf"/>
</dbReference>
<evidence type="ECO:0000313" key="8">
    <source>
        <dbReference type="EMBL" id="MBL6446518.1"/>
    </source>
</evidence>
<sequence length="1284" mass="146434">MSKLFYQIYKFVRARRIISFIFLVLFLSGATYLAMTIRLEENILNIIPKDEQVISVNKVFEGLKINNRLVVHLYFKDSTSADPDQLVAEAHSFSDSLVAGYSEFIDEIIREVPDEQMQMMYDYYYSHLPFYLQPEDYEQIETRIEKKAIEQSVRRTYKQLLSPVGVVTKMLIKDPLGLAAFPLQRMRDQQLDNNFNLYQNHIVTTDNRHLIFFVTLSNPPNETSNNGRLIEGINQLKDHLETANRAIKVEYFGPAAVAVANAGRIKGDIYITVSLALVALFVFISFFYRNAGTFIIVVTPGVFGAIVAIAFLAVVRDSVSVISLGVGSVLLGITIDYALHFFTHYKKEKDVKALFKDLSIPLLMSSITTTCAFLSLTFIRSSALQDLGIFAGVSVLAAVLYTLIFLPHMIIREEEKPNPKSSNKNLVERLVSWLAAYPFYKKAWAGIILVVLTTISFFTWKQVSFENNMLKLNYMPEHLETYQERINAISSFSANNIYVAFSGNNINEALQANRALLKEMERLKAQDSIYDFYTLNNIIPSPERQREGVKNWKSFWENNSRDSVVNSLNEAAKTYGFREGTFSSFTQVLSKDYTTISEEGIENILSVMGDELLIKGANGNVSVLSTISLSQENKPAILKTLSKLSGIVILDKTHLTNKLVELLREDFSNLVNISLIVVFLILLVSYGRLELALIAFLPILLSWLWVLGLMGWLGLTFNIVNIIICTFIFGLGIDYSIFVVRGLTQQYAYGTDNLASYKKSIILSTVTTLLGIGVLAFAEHPALKSIAFLAIIGILSVVFITFTVEHMLYNLFILRRKKKHVIPFTFASFLRTVAAFTCFVFGCLMLVVARWVSRIPWASERKRKHYFHQLIQFFCWLVIYVMINIRKKVVGKDNIDFDKPSVIISNHHSFMDILLLLMFNPKVVMVTNDWVYNSPLFGKSVQYADFILASKGLENQLEKIEKIIAEGYSIIVYPEGTRSRTAELGRFHKGAFFLAEHFRLDIQPVLLHGTSFAMTRGDDFYLKRTEITTEFLPRIAYNDPAYGVGYRERTKKISKYFKSEYNRLREKQENPNFFKEVILKNYLFKGPVLEWYIKVKYKLENGYQLFHELVPKKGRVVDLGCGYGPMAYALGFSSEDREILGVDYDEEKIFVAQNCPDKPANITFEHGDVLDVEVGKADVFIVSDVLHYLTVREQETLLNNMAVRLNAGGKLIIRDGDSNKKERHRGTELTEVFSTGSGFNKTRNTLNFISSDTIQHFAERNKFKLEVIDNTKRTSNTIFVLTQN</sequence>
<feature type="transmembrane region" description="Helical" evidence="6">
    <location>
        <begin position="360"/>
        <end position="381"/>
    </location>
</feature>